<dbReference type="SMART" id="SM00530">
    <property type="entry name" value="HTH_XRE"/>
    <property type="match status" value="1"/>
</dbReference>
<proteinExistence type="predicted"/>
<dbReference type="InterPro" id="IPR043917">
    <property type="entry name" value="DUF5753"/>
</dbReference>
<dbReference type="PROSITE" id="PS50943">
    <property type="entry name" value="HTH_CROC1"/>
    <property type="match status" value="1"/>
</dbReference>
<protein>
    <submittedName>
        <fullName evidence="2">Helix-turn-helix protein</fullName>
    </submittedName>
</protein>
<feature type="domain" description="HTH cro/C1-type" evidence="1">
    <location>
        <begin position="16"/>
        <end position="49"/>
    </location>
</feature>
<dbReference type="Gene3D" id="1.10.260.40">
    <property type="entry name" value="lambda repressor-like DNA-binding domains"/>
    <property type="match status" value="1"/>
</dbReference>
<dbReference type="AlphaFoldDB" id="A0A495JF58"/>
<dbReference type="EMBL" id="RBKT01000001">
    <property type="protein sequence ID" value="RKR87636.1"/>
    <property type="molecule type" value="Genomic_DNA"/>
</dbReference>
<dbReference type="SUPFAM" id="SSF47413">
    <property type="entry name" value="lambda repressor-like DNA-binding domains"/>
    <property type="match status" value="1"/>
</dbReference>
<dbReference type="InterPro" id="IPR001387">
    <property type="entry name" value="Cro/C1-type_HTH"/>
</dbReference>
<comment type="caution">
    <text evidence="2">The sequence shown here is derived from an EMBL/GenBank/DDBJ whole genome shotgun (WGS) entry which is preliminary data.</text>
</comment>
<dbReference type="Pfam" id="PF13560">
    <property type="entry name" value="HTH_31"/>
    <property type="match status" value="1"/>
</dbReference>
<gene>
    <name evidence="2" type="ORF">BDK92_1927</name>
</gene>
<evidence type="ECO:0000259" key="1">
    <source>
        <dbReference type="PROSITE" id="PS50943"/>
    </source>
</evidence>
<dbReference type="Proteomes" id="UP000277671">
    <property type="component" value="Unassembled WGS sequence"/>
</dbReference>
<dbReference type="CDD" id="cd00093">
    <property type="entry name" value="HTH_XRE"/>
    <property type="match status" value="1"/>
</dbReference>
<reference evidence="2 3" key="1">
    <citation type="submission" date="2018-10" db="EMBL/GenBank/DDBJ databases">
        <title>Sequencing the genomes of 1000 actinobacteria strains.</title>
        <authorList>
            <person name="Klenk H.-P."/>
        </authorList>
    </citation>
    <scope>NUCLEOTIDE SEQUENCE [LARGE SCALE GENOMIC DNA]</scope>
    <source>
        <strain evidence="2 3">DSM 45175</strain>
    </source>
</reference>
<organism evidence="2 3">
    <name type="scientific">Micromonospora pisi</name>
    <dbReference type="NCBI Taxonomy" id="589240"/>
    <lineage>
        <taxon>Bacteria</taxon>
        <taxon>Bacillati</taxon>
        <taxon>Actinomycetota</taxon>
        <taxon>Actinomycetes</taxon>
        <taxon>Micromonosporales</taxon>
        <taxon>Micromonosporaceae</taxon>
        <taxon>Micromonospora</taxon>
    </lineage>
</organism>
<keyword evidence="3" id="KW-1185">Reference proteome</keyword>
<accession>A0A495JF58</accession>
<evidence type="ECO:0000313" key="3">
    <source>
        <dbReference type="Proteomes" id="UP000277671"/>
    </source>
</evidence>
<dbReference type="GO" id="GO:0003677">
    <property type="term" value="F:DNA binding"/>
    <property type="evidence" value="ECO:0007669"/>
    <property type="project" value="InterPro"/>
</dbReference>
<dbReference type="InterPro" id="IPR010982">
    <property type="entry name" value="Lambda_DNA-bd_dom_sf"/>
</dbReference>
<name>A0A495JF58_9ACTN</name>
<evidence type="ECO:0000313" key="2">
    <source>
        <dbReference type="EMBL" id="RKR87636.1"/>
    </source>
</evidence>
<sequence>MATKPVPTAELIRAQLRRMRNAAGMSQEDFGKRAHYSGSQVSAVELGQRPLDEVYLARADEIFETGGLFVAMLELAKRDGEPIWFRPWLEAERNATQLRCFHPTLIPGLLQTEDYARAVIRTDSRLTEEEVEKLVAARMERQAILDREHPPQLTAVIDESALRRFADGCEKVMAEQLMHLVASAERQHVSVHVIPASAGLYVGLDGPLILAHSTEAGWVGHLDDQLGGNVADRTEDVETLLAKWESVRNDALPRRQSLDLIKEIVRPWI</sequence>
<dbReference type="Pfam" id="PF19054">
    <property type="entry name" value="DUF5753"/>
    <property type="match status" value="1"/>
</dbReference>